<reference evidence="1" key="1">
    <citation type="submission" date="2021-08" db="EMBL/GenBank/DDBJ databases">
        <authorList>
            <person name="Stevens D.C."/>
        </authorList>
    </citation>
    <scope>NUCLEOTIDE SEQUENCE</scope>
    <source>
        <strain evidence="1">DSM 53165</strain>
    </source>
</reference>
<dbReference type="Proteomes" id="UP001139031">
    <property type="component" value="Unassembled WGS sequence"/>
</dbReference>
<proteinExistence type="predicted"/>
<organism evidence="1 2">
    <name type="scientific">Nannocystis pusilla</name>
    <dbReference type="NCBI Taxonomy" id="889268"/>
    <lineage>
        <taxon>Bacteria</taxon>
        <taxon>Pseudomonadati</taxon>
        <taxon>Myxococcota</taxon>
        <taxon>Polyangia</taxon>
        <taxon>Nannocystales</taxon>
        <taxon>Nannocystaceae</taxon>
        <taxon>Nannocystis</taxon>
    </lineage>
</organism>
<comment type="caution">
    <text evidence="1">The sequence shown here is derived from an EMBL/GenBank/DDBJ whole genome shotgun (WGS) entry which is preliminary data.</text>
</comment>
<name>A0ABS7TWD8_9BACT</name>
<gene>
    <name evidence="1" type="ORF">K7C98_25295</name>
</gene>
<dbReference type="EMBL" id="JAIRAU010000032">
    <property type="protein sequence ID" value="MBZ5712572.1"/>
    <property type="molecule type" value="Genomic_DNA"/>
</dbReference>
<dbReference type="SUPFAM" id="SSF69304">
    <property type="entry name" value="Tricorn protease N-terminal domain"/>
    <property type="match status" value="1"/>
</dbReference>
<protein>
    <submittedName>
        <fullName evidence="1">Uncharacterized protein</fullName>
    </submittedName>
</protein>
<keyword evidence="2" id="KW-1185">Reference proteome</keyword>
<evidence type="ECO:0000313" key="2">
    <source>
        <dbReference type="Proteomes" id="UP001139031"/>
    </source>
</evidence>
<evidence type="ECO:0000313" key="1">
    <source>
        <dbReference type="EMBL" id="MBZ5712572.1"/>
    </source>
</evidence>
<sequence length="462" mass="50790">MPARGLAWSLLLLAACNDEVARSEVPLALVCGTEGPHRLFAHAADEHLASVTRLGARLFYIVDGQDQPTRVHATGLCGEDPVLVARDLHRVFSHERWPDVVLGCRYQDLMVVDASGGVEPRLVVPGGCRATWTEHGLVTVEVSTPISPQGSPMGSGRAELFPFPPGSPTGEIEPITLADTIPYAYDGPPVAEASDDALFAVNHEYELVRISLADRSQTVEQSWACGLDVSRDGRWLVWHDCGGWPNGDDVDLILRDRETGEERVIGRGDLSYGDQVIGERFIHARDGDLLLLPSLALYEKRPDLHLLRELPDGRWLGFFDRSGVRVPDAWMLVDLARGEETHLVDHHGPAYPANDHLDLIQDDHGGELWRHFYDGRPPEQLAERASLFKELADGRIATALDRDGEGIGELVLVERGTLVERRIEARARELVTEEGVAPADAVAYTVVDGERSGLWLARPAAE</sequence>
<accession>A0ABS7TWD8</accession>
<dbReference type="PROSITE" id="PS51257">
    <property type="entry name" value="PROKAR_LIPOPROTEIN"/>
    <property type="match status" value="1"/>
</dbReference>
<dbReference type="RefSeq" id="WP_224194326.1">
    <property type="nucleotide sequence ID" value="NZ_JAIRAU010000032.1"/>
</dbReference>